<name>A0A9X2S116_9FIRM</name>
<reference evidence="1" key="1">
    <citation type="submission" date="2022-07" db="EMBL/GenBank/DDBJ databases">
        <title>Enhanced cultured diversity of the mouse gut microbiota enables custom-made synthetic communities.</title>
        <authorList>
            <person name="Afrizal A."/>
        </authorList>
    </citation>
    <scope>NUCLEOTIDE SEQUENCE</scope>
    <source>
        <strain evidence="1">DSM 29186</strain>
    </source>
</reference>
<keyword evidence="2" id="KW-1185">Reference proteome</keyword>
<dbReference type="RefSeq" id="WP_257560292.1">
    <property type="nucleotide sequence ID" value="NZ_JANKBY010000055.1"/>
</dbReference>
<dbReference type="EMBL" id="JANKBY010000055">
    <property type="protein sequence ID" value="MCR1822435.1"/>
    <property type="molecule type" value="Genomic_DNA"/>
</dbReference>
<gene>
    <name evidence="1" type="ORF">NSA58_06515</name>
</gene>
<comment type="caution">
    <text evidence="1">The sequence shown here is derived from an EMBL/GenBank/DDBJ whole genome shotgun (WGS) entry which is preliminary data.</text>
</comment>
<dbReference type="Proteomes" id="UP001140817">
    <property type="component" value="Unassembled WGS sequence"/>
</dbReference>
<accession>A0A9X2S116</accession>
<dbReference type="AlphaFoldDB" id="A0A9X2S116"/>
<evidence type="ECO:0000313" key="2">
    <source>
        <dbReference type="Proteomes" id="UP001140817"/>
    </source>
</evidence>
<protein>
    <submittedName>
        <fullName evidence="1">Uncharacterized protein</fullName>
    </submittedName>
</protein>
<evidence type="ECO:0000313" key="1">
    <source>
        <dbReference type="EMBL" id="MCR1822435.1"/>
    </source>
</evidence>
<sequence>MKKLEENNKVREITEEFCINADIAVKEIINSLKENSETYGELIEKIEILKKSAIWDEKITGKYIKVSLFDKCIEAIKKEMNDLKIIIHP</sequence>
<proteinExistence type="predicted"/>
<organism evidence="1 2">
    <name type="scientific">Terrisporobacter muris</name>
    <dbReference type="NCBI Taxonomy" id="2963284"/>
    <lineage>
        <taxon>Bacteria</taxon>
        <taxon>Bacillati</taxon>
        <taxon>Bacillota</taxon>
        <taxon>Clostridia</taxon>
        <taxon>Peptostreptococcales</taxon>
        <taxon>Peptostreptococcaceae</taxon>
        <taxon>Terrisporobacter</taxon>
    </lineage>
</organism>